<dbReference type="PANTHER" id="PTHR31315">
    <property type="entry name" value="PROTEIN SIP5"/>
    <property type="match status" value="1"/>
</dbReference>
<dbReference type="RefSeq" id="XP_025356233.1">
    <property type="nucleotide sequence ID" value="XM_025502421.1"/>
</dbReference>
<dbReference type="GO" id="GO:0008270">
    <property type="term" value="F:zinc ion binding"/>
    <property type="evidence" value="ECO:0007669"/>
    <property type="project" value="UniProtKB-KW"/>
</dbReference>
<dbReference type="InterPro" id="IPR001841">
    <property type="entry name" value="Znf_RING"/>
</dbReference>
<feature type="compositionally biased region" description="Polar residues" evidence="3">
    <location>
        <begin position="350"/>
        <end position="369"/>
    </location>
</feature>
<sequence length="511" mass="53567">MGQANGKEKAEGSGGMVDGGALVPQGVYSGAQDYNHSVVQKLIQTRKLAPFYTGLDDEEAYAKAPYNTECPICFLYYPSPLNHTRCCGQPICTECFVQIKRADPTTHNPPSSEPAMCPFCQETDFGVVYNAPPPGVLSGENRSIAGVAESASAAREQAEGSAEGSQQQAAQKKRKSFTHNDPSVVTIDAIRPDWQAKLMAAEAATLRRANRRIIMRQVGDRLIPVGVSSSRLGSELPPGSTTGPGGAIIIGENTRWGGDRRGSRGRRGGEIANFLQSLGGGQDMEEMMMMEAMRLSLLEHEEEQRRQAQSQSQQGQQSSDGQGAASLPDTANDGAPPTPNVDARSAPAMSGTSSVFSSQQQAAPLPRTSSLAVDNATTATSSVSAPAQYTLNPQQLGISTNMMAELSELVEGGLNIDRTSGGDALTSGSQTVTSSETAAPSSPTQSSSVPVPITPSTSTAAVHFAGSPASRRLQGLNDSNQSPSMTTPISGTPPVGSPSRIGTNPNNPFRR</sequence>
<comment type="similarity">
    <text evidence="1">Belongs to the SIP5 family.</text>
</comment>
<feature type="compositionally biased region" description="Low complexity" evidence="3">
    <location>
        <begin position="307"/>
        <end position="326"/>
    </location>
</feature>
<dbReference type="PANTHER" id="PTHR31315:SF1">
    <property type="entry name" value="PROTEIN SIP5"/>
    <property type="match status" value="1"/>
</dbReference>
<dbReference type="CDD" id="cd24139">
    <property type="entry name" value="SIP5-like"/>
    <property type="match status" value="1"/>
</dbReference>
<dbReference type="GeneID" id="37024202"/>
<dbReference type="FunCoup" id="A0A316VIT4">
    <property type="interactions" value="4"/>
</dbReference>
<dbReference type="InParanoid" id="A0A316VIT4"/>
<feature type="region of interest" description="Disordered" evidence="3">
    <location>
        <begin position="300"/>
        <end position="369"/>
    </location>
</feature>
<dbReference type="GO" id="GO:0005737">
    <property type="term" value="C:cytoplasm"/>
    <property type="evidence" value="ECO:0007669"/>
    <property type="project" value="TreeGrafter"/>
</dbReference>
<organism evidence="5 6">
    <name type="scientific">Meira miltonrushii</name>
    <dbReference type="NCBI Taxonomy" id="1280837"/>
    <lineage>
        <taxon>Eukaryota</taxon>
        <taxon>Fungi</taxon>
        <taxon>Dikarya</taxon>
        <taxon>Basidiomycota</taxon>
        <taxon>Ustilaginomycotina</taxon>
        <taxon>Exobasidiomycetes</taxon>
        <taxon>Exobasidiales</taxon>
        <taxon>Brachybasidiaceae</taxon>
        <taxon>Meira</taxon>
    </lineage>
</organism>
<evidence type="ECO:0000313" key="5">
    <source>
        <dbReference type="EMBL" id="PWN35931.1"/>
    </source>
</evidence>
<evidence type="ECO:0000256" key="3">
    <source>
        <dbReference type="SAM" id="MobiDB-lite"/>
    </source>
</evidence>
<feature type="compositionally biased region" description="Polar residues" evidence="3">
    <location>
        <begin position="476"/>
        <end position="490"/>
    </location>
</feature>
<evidence type="ECO:0000256" key="2">
    <source>
        <dbReference type="PROSITE-ProRule" id="PRU00175"/>
    </source>
</evidence>
<dbReference type="Proteomes" id="UP000245771">
    <property type="component" value="Unassembled WGS sequence"/>
</dbReference>
<feature type="compositionally biased region" description="Low complexity" evidence="3">
    <location>
        <begin position="148"/>
        <end position="170"/>
    </location>
</feature>
<gene>
    <name evidence="5" type="ORF">FA14DRAFT_49132</name>
</gene>
<feature type="region of interest" description="Disordered" evidence="3">
    <location>
        <begin position="231"/>
        <end position="268"/>
    </location>
</feature>
<protein>
    <recommendedName>
        <fullName evidence="4">RING-type domain-containing protein</fullName>
    </recommendedName>
</protein>
<keyword evidence="2" id="KW-0479">Metal-binding</keyword>
<dbReference type="AlphaFoldDB" id="A0A316VIT4"/>
<dbReference type="EMBL" id="KZ819603">
    <property type="protein sequence ID" value="PWN35931.1"/>
    <property type="molecule type" value="Genomic_DNA"/>
</dbReference>
<feature type="compositionally biased region" description="Polar residues" evidence="3">
    <location>
        <begin position="500"/>
        <end position="511"/>
    </location>
</feature>
<accession>A0A316VIT4</accession>
<dbReference type="PROSITE" id="PS50089">
    <property type="entry name" value="ZF_RING_2"/>
    <property type="match status" value="1"/>
</dbReference>
<evidence type="ECO:0000259" key="4">
    <source>
        <dbReference type="PROSITE" id="PS50089"/>
    </source>
</evidence>
<dbReference type="OrthoDB" id="21471at2759"/>
<name>A0A316VIT4_9BASI</name>
<dbReference type="STRING" id="1280837.A0A316VIT4"/>
<keyword evidence="2" id="KW-0862">Zinc</keyword>
<evidence type="ECO:0000256" key="1">
    <source>
        <dbReference type="ARBA" id="ARBA00010402"/>
    </source>
</evidence>
<evidence type="ECO:0000313" key="6">
    <source>
        <dbReference type="Proteomes" id="UP000245771"/>
    </source>
</evidence>
<keyword evidence="6" id="KW-1185">Reference proteome</keyword>
<feature type="compositionally biased region" description="Low complexity" evidence="3">
    <location>
        <begin position="431"/>
        <end position="461"/>
    </location>
</feature>
<proteinExistence type="inferred from homology"/>
<dbReference type="InterPro" id="IPR039301">
    <property type="entry name" value="Sip5/DA2"/>
</dbReference>
<feature type="region of interest" description="Disordered" evidence="3">
    <location>
        <begin position="414"/>
        <end position="511"/>
    </location>
</feature>
<reference evidence="5 6" key="1">
    <citation type="journal article" date="2018" name="Mol. Biol. Evol.">
        <title>Broad Genomic Sampling Reveals a Smut Pathogenic Ancestry of the Fungal Clade Ustilaginomycotina.</title>
        <authorList>
            <person name="Kijpornyongpan T."/>
            <person name="Mondo S.J."/>
            <person name="Barry K."/>
            <person name="Sandor L."/>
            <person name="Lee J."/>
            <person name="Lipzen A."/>
            <person name="Pangilinan J."/>
            <person name="LaButti K."/>
            <person name="Hainaut M."/>
            <person name="Henrissat B."/>
            <person name="Grigoriev I.V."/>
            <person name="Spatafora J.W."/>
            <person name="Aime M.C."/>
        </authorList>
    </citation>
    <scope>NUCLEOTIDE SEQUENCE [LARGE SCALE GENOMIC DNA]</scope>
    <source>
        <strain evidence="5 6">MCA 3882</strain>
    </source>
</reference>
<feature type="region of interest" description="Disordered" evidence="3">
    <location>
        <begin position="148"/>
        <end position="180"/>
    </location>
</feature>
<feature type="domain" description="RING-type" evidence="4">
    <location>
        <begin position="70"/>
        <end position="121"/>
    </location>
</feature>
<keyword evidence="2" id="KW-0863">Zinc-finger</keyword>